<keyword evidence="4" id="KW-1185">Reference proteome</keyword>
<dbReference type="InterPro" id="IPR000873">
    <property type="entry name" value="AMP-dep_synth/lig_dom"/>
</dbReference>
<dbReference type="STRING" id="188477.A0A3S0ZE73"/>
<reference evidence="3 4" key="1">
    <citation type="submission" date="2019-01" db="EMBL/GenBank/DDBJ databases">
        <title>A draft genome assembly of the solar-powered sea slug Elysia chlorotica.</title>
        <authorList>
            <person name="Cai H."/>
            <person name="Li Q."/>
            <person name="Fang X."/>
            <person name="Li J."/>
            <person name="Curtis N.E."/>
            <person name="Altenburger A."/>
            <person name="Shibata T."/>
            <person name="Feng M."/>
            <person name="Maeda T."/>
            <person name="Schwartz J.A."/>
            <person name="Shigenobu S."/>
            <person name="Lundholm N."/>
            <person name="Nishiyama T."/>
            <person name="Yang H."/>
            <person name="Hasebe M."/>
            <person name="Li S."/>
            <person name="Pierce S.K."/>
            <person name="Wang J."/>
        </authorList>
    </citation>
    <scope>NUCLEOTIDE SEQUENCE [LARGE SCALE GENOMIC DNA]</scope>
    <source>
        <strain evidence="3">EC2010</strain>
        <tissue evidence="3">Whole organism of an adult</tissue>
    </source>
</reference>
<dbReference type="Gene3D" id="3.40.50.12780">
    <property type="entry name" value="N-terminal domain of ligase-like"/>
    <property type="match status" value="1"/>
</dbReference>
<dbReference type="PANTHER" id="PTHR24096">
    <property type="entry name" value="LONG-CHAIN-FATTY-ACID--COA LIGASE"/>
    <property type="match status" value="1"/>
</dbReference>
<dbReference type="PROSITE" id="PS00455">
    <property type="entry name" value="AMP_BINDING"/>
    <property type="match status" value="1"/>
</dbReference>
<dbReference type="AlphaFoldDB" id="A0A3S0ZE73"/>
<evidence type="ECO:0000313" key="4">
    <source>
        <dbReference type="Proteomes" id="UP000271974"/>
    </source>
</evidence>
<dbReference type="FunFam" id="3.40.50.12780:FF:000003">
    <property type="entry name" value="Long-chain-fatty-acid--CoA ligase FadD"/>
    <property type="match status" value="1"/>
</dbReference>
<evidence type="ECO:0000259" key="2">
    <source>
        <dbReference type="Pfam" id="PF00501"/>
    </source>
</evidence>
<dbReference type="GO" id="GO:0016405">
    <property type="term" value="F:CoA-ligase activity"/>
    <property type="evidence" value="ECO:0007669"/>
    <property type="project" value="TreeGrafter"/>
</dbReference>
<dbReference type="PANTHER" id="PTHR24096:SF422">
    <property type="entry name" value="BCDNA.GH02901"/>
    <property type="match status" value="1"/>
</dbReference>
<name>A0A3S0ZE73_ELYCH</name>
<organism evidence="3 4">
    <name type="scientific">Elysia chlorotica</name>
    <name type="common">Eastern emerald elysia</name>
    <name type="synonym">Sea slug</name>
    <dbReference type="NCBI Taxonomy" id="188477"/>
    <lineage>
        <taxon>Eukaryota</taxon>
        <taxon>Metazoa</taxon>
        <taxon>Spiralia</taxon>
        <taxon>Lophotrochozoa</taxon>
        <taxon>Mollusca</taxon>
        <taxon>Gastropoda</taxon>
        <taxon>Heterobranchia</taxon>
        <taxon>Euthyneura</taxon>
        <taxon>Panpulmonata</taxon>
        <taxon>Sacoglossa</taxon>
        <taxon>Placobranchoidea</taxon>
        <taxon>Plakobranchidae</taxon>
        <taxon>Elysia</taxon>
    </lineage>
</organism>
<sequence>MTSRRKPCLIVWNHTQLQLKTRKQTLSIHNTSARTYARLNHNPLVSHAHSALHRTKREHSLVSAVGIMVWRHNKQLRRAISSSALLHGRQDQRALNSLQGLTFFSRQHRLVSEGLTFFSRQHRLVSEVGQSSRASGPGVQRVEARAVSMVRPSEFQLQAVGPDNILRNPLPDIHIPPGLSLHQMVFDICDQFKDNLAVEEHLTGRSYTFSQLKEAIVRVASALSSRGYRKGDVLLVFAINNVDYNVLSIACAAAGVWITPANPAFTAEELSRQLHHSEAKGLCISAPLAAIAKDAVASQEFPSNVKHLMVFGEASGFEPFQSLLDDDGKSFPDVDIDPVKDVFALPYSSGTTGFPKGVMLSHHNVVANAHQTTKIMSPEPHDVCMGLPPMYHIYGLSVVQFVSWMNGASISLLPKFEPEMFLRYLQDRRISVAYLVPPLVLFLAKHPLVPKFDLSSITEVFCGAAPLGEELTRTFLEKFPNVEFVRQGYGLTETSPMTNLDATKTMGSVGHMLVNTRGKIVDPDTGHTLPSGQPGEVWVKGPQVMLGYHNNQAATDGMITQDQWLRTGDVGYFNDDGLVFIKDRLKEIIKYKGSQ</sequence>
<evidence type="ECO:0000256" key="1">
    <source>
        <dbReference type="ARBA" id="ARBA00006432"/>
    </source>
</evidence>
<accession>A0A3S0ZE73</accession>
<dbReference type="EMBL" id="RQTK01000992">
    <property type="protein sequence ID" value="RUS72972.1"/>
    <property type="molecule type" value="Genomic_DNA"/>
</dbReference>
<dbReference type="Pfam" id="PF00501">
    <property type="entry name" value="AMP-binding"/>
    <property type="match status" value="1"/>
</dbReference>
<protein>
    <recommendedName>
        <fullName evidence="2">AMP-dependent synthetase/ligase domain-containing protein</fullName>
    </recommendedName>
</protein>
<dbReference type="Proteomes" id="UP000271974">
    <property type="component" value="Unassembled WGS sequence"/>
</dbReference>
<dbReference type="OrthoDB" id="10253869at2759"/>
<feature type="non-terminal residue" evidence="3">
    <location>
        <position position="595"/>
    </location>
</feature>
<dbReference type="InterPro" id="IPR042099">
    <property type="entry name" value="ANL_N_sf"/>
</dbReference>
<comment type="similarity">
    <text evidence="1">Belongs to the ATP-dependent AMP-binding enzyme family.</text>
</comment>
<dbReference type="InterPro" id="IPR020845">
    <property type="entry name" value="AMP-binding_CS"/>
</dbReference>
<gene>
    <name evidence="3" type="ORF">EGW08_019275</name>
</gene>
<proteinExistence type="inferred from homology"/>
<comment type="caution">
    <text evidence="3">The sequence shown here is derived from an EMBL/GenBank/DDBJ whole genome shotgun (WGS) entry which is preliminary data.</text>
</comment>
<feature type="domain" description="AMP-dependent synthetase/ligase" evidence="2">
    <location>
        <begin position="189"/>
        <end position="549"/>
    </location>
</feature>
<evidence type="ECO:0000313" key="3">
    <source>
        <dbReference type="EMBL" id="RUS72972.1"/>
    </source>
</evidence>
<dbReference type="SUPFAM" id="SSF56801">
    <property type="entry name" value="Acetyl-CoA synthetase-like"/>
    <property type="match status" value="1"/>
</dbReference>